<dbReference type="CDD" id="cd08422">
    <property type="entry name" value="PBP2_CrgA_like"/>
    <property type="match status" value="1"/>
</dbReference>
<dbReference type="GO" id="GO:0003700">
    <property type="term" value="F:DNA-binding transcription factor activity"/>
    <property type="evidence" value="ECO:0007669"/>
    <property type="project" value="InterPro"/>
</dbReference>
<evidence type="ECO:0000313" key="7">
    <source>
        <dbReference type="Proteomes" id="UP000194841"/>
    </source>
</evidence>
<protein>
    <recommendedName>
        <fullName evidence="5">HTH lysR-type domain-containing protein</fullName>
    </recommendedName>
</protein>
<evidence type="ECO:0000256" key="4">
    <source>
        <dbReference type="ARBA" id="ARBA00023163"/>
    </source>
</evidence>
<dbReference type="AlphaFoldDB" id="A0A244CQU8"/>
<evidence type="ECO:0000256" key="2">
    <source>
        <dbReference type="ARBA" id="ARBA00023015"/>
    </source>
</evidence>
<dbReference type="PROSITE" id="PS50931">
    <property type="entry name" value="HTH_LYSR"/>
    <property type="match status" value="1"/>
</dbReference>
<keyword evidence="4" id="KW-0804">Transcription</keyword>
<gene>
    <name evidence="6" type="ORF">B1199_06310</name>
</gene>
<keyword evidence="3" id="KW-0238">DNA-binding</keyword>
<feature type="domain" description="HTH lysR-type" evidence="5">
    <location>
        <begin position="14"/>
        <end position="64"/>
    </location>
</feature>
<dbReference type="InterPro" id="IPR036390">
    <property type="entry name" value="WH_DNA-bd_sf"/>
</dbReference>
<dbReference type="GO" id="GO:0006351">
    <property type="term" value="P:DNA-templated transcription"/>
    <property type="evidence" value="ECO:0007669"/>
    <property type="project" value="TreeGrafter"/>
</dbReference>
<dbReference type="Pfam" id="PF00126">
    <property type="entry name" value="HTH_1"/>
    <property type="match status" value="1"/>
</dbReference>
<dbReference type="InterPro" id="IPR005119">
    <property type="entry name" value="LysR_subst-bd"/>
</dbReference>
<dbReference type="GO" id="GO:0043565">
    <property type="term" value="F:sequence-specific DNA binding"/>
    <property type="evidence" value="ECO:0007669"/>
    <property type="project" value="TreeGrafter"/>
</dbReference>
<evidence type="ECO:0000256" key="1">
    <source>
        <dbReference type="ARBA" id="ARBA00009437"/>
    </source>
</evidence>
<name>A0A244CQU8_PSEDV</name>
<dbReference type="Gene3D" id="1.10.10.10">
    <property type="entry name" value="Winged helix-like DNA-binding domain superfamily/Winged helix DNA-binding domain"/>
    <property type="match status" value="1"/>
</dbReference>
<comment type="similarity">
    <text evidence="1">Belongs to the LysR transcriptional regulatory family.</text>
</comment>
<proteinExistence type="inferred from homology"/>
<reference evidence="6 7" key="1">
    <citation type="submission" date="2017-02" db="EMBL/GenBank/DDBJ databases">
        <title>Pseudoalteromonas ulvae TC14 Genome.</title>
        <authorList>
            <person name="Molmeret M."/>
        </authorList>
    </citation>
    <scope>NUCLEOTIDE SEQUENCE [LARGE SCALE GENOMIC DNA]</scope>
    <source>
        <strain evidence="6">TC14</strain>
    </source>
</reference>
<dbReference type="SUPFAM" id="SSF46785">
    <property type="entry name" value="Winged helix' DNA-binding domain"/>
    <property type="match status" value="1"/>
</dbReference>
<keyword evidence="7" id="KW-1185">Reference proteome</keyword>
<sequence>MDGHFLARLKLNGIFCQVVDCGSMGKAAQSLGMTTSAVSQHISRLETELGMTLLNRTTRKLNLSEAGERYYAKGKTALEAAKAAENAVHEIKHSLAGTLRIALPVGLSTQPIAQALSSLIIDNPDLKIRMFATDGTIDPIAERIDIVINVGTPKDSQLYFYPLGQSGKHIYASPLYLARRGYPTHPNDLLQHTWLGLGFKGVLSGVCLTCEEHTRANIKPTLQMEFNDLNSLISHVTQGLGLAVLPELEIKAQRARGELVKVLPNWHIAPHPIYALTTSHHAPFKVKKVLTELKTYFAKQHQQDHNGFIHAPVD</sequence>
<dbReference type="InterPro" id="IPR036388">
    <property type="entry name" value="WH-like_DNA-bd_sf"/>
</dbReference>
<dbReference type="Gene3D" id="3.40.190.290">
    <property type="match status" value="1"/>
</dbReference>
<dbReference type="EMBL" id="MWPV01000002">
    <property type="protein sequence ID" value="OUL57974.1"/>
    <property type="molecule type" value="Genomic_DNA"/>
</dbReference>
<dbReference type="InterPro" id="IPR058163">
    <property type="entry name" value="LysR-type_TF_proteobact-type"/>
</dbReference>
<dbReference type="Pfam" id="PF03466">
    <property type="entry name" value="LysR_substrate"/>
    <property type="match status" value="1"/>
</dbReference>
<dbReference type="PANTHER" id="PTHR30537:SF30">
    <property type="entry name" value="TRANSCRIPTIONAL REGULATOR-RELATED"/>
    <property type="match status" value="1"/>
</dbReference>
<evidence type="ECO:0000313" key="6">
    <source>
        <dbReference type="EMBL" id="OUL57974.1"/>
    </source>
</evidence>
<dbReference type="Proteomes" id="UP000194841">
    <property type="component" value="Unassembled WGS sequence"/>
</dbReference>
<evidence type="ECO:0000256" key="3">
    <source>
        <dbReference type="ARBA" id="ARBA00023125"/>
    </source>
</evidence>
<dbReference type="FunFam" id="1.10.10.10:FF:000001">
    <property type="entry name" value="LysR family transcriptional regulator"/>
    <property type="match status" value="1"/>
</dbReference>
<keyword evidence="2" id="KW-0805">Transcription regulation</keyword>
<dbReference type="PANTHER" id="PTHR30537">
    <property type="entry name" value="HTH-TYPE TRANSCRIPTIONAL REGULATOR"/>
    <property type="match status" value="1"/>
</dbReference>
<evidence type="ECO:0000259" key="5">
    <source>
        <dbReference type="PROSITE" id="PS50931"/>
    </source>
</evidence>
<dbReference type="InterPro" id="IPR000847">
    <property type="entry name" value="LysR_HTH_N"/>
</dbReference>
<dbReference type="OrthoDB" id="8678019at2"/>
<dbReference type="RefSeq" id="WP_086743279.1">
    <property type="nucleotide sequence ID" value="NZ_MWPV01000002.1"/>
</dbReference>
<accession>A0A244CQU8</accession>
<organism evidence="6 7">
    <name type="scientific">Pseudoalteromonas ulvae</name>
    <dbReference type="NCBI Taxonomy" id="107327"/>
    <lineage>
        <taxon>Bacteria</taxon>
        <taxon>Pseudomonadati</taxon>
        <taxon>Pseudomonadota</taxon>
        <taxon>Gammaproteobacteria</taxon>
        <taxon>Alteromonadales</taxon>
        <taxon>Pseudoalteromonadaceae</taxon>
        <taxon>Pseudoalteromonas</taxon>
    </lineage>
</organism>
<dbReference type="SUPFAM" id="SSF53850">
    <property type="entry name" value="Periplasmic binding protein-like II"/>
    <property type="match status" value="1"/>
</dbReference>
<comment type="caution">
    <text evidence="6">The sequence shown here is derived from an EMBL/GenBank/DDBJ whole genome shotgun (WGS) entry which is preliminary data.</text>
</comment>